<gene>
    <name evidence="3" type="ORF">JM93_02325</name>
</gene>
<dbReference type="Gene3D" id="3.40.50.2000">
    <property type="entry name" value="Glycogen Phosphorylase B"/>
    <property type="match status" value="2"/>
</dbReference>
<keyword evidence="4" id="KW-1185">Reference proteome</keyword>
<dbReference type="Proteomes" id="UP000320593">
    <property type="component" value="Unassembled WGS sequence"/>
</dbReference>
<name>A0A562T1Q8_9HYPH</name>
<organism evidence="3 4">
    <name type="scientific">Roseibium hamelinense</name>
    <dbReference type="NCBI Taxonomy" id="150831"/>
    <lineage>
        <taxon>Bacteria</taxon>
        <taxon>Pseudomonadati</taxon>
        <taxon>Pseudomonadota</taxon>
        <taxon>Alphaproteobacteria</taxon>
        <taxon>Hyphomicrobiales</taxon>
        <taxon>Stappiaceae</taxon>
        <taxon>Roseibium</taxon>
    </lineage>
</organism>
<accession>A0A562T1Q8</accession>
<reference evidence="3 4" key="1">
    <citation type="submission" date="2019-07" db="EMBL/GenBank/DDBJ databases">
        <title>Genomic Encyclopedia of Archaeal and Bacterial Type Strains, Phase II (KMG-II): from individual species to whole genera.</title>
        <authorList>
            <person name="Goeker M."/>
        </authorList>
    </citation>
    <scope>NUCLEOTIDE SEQUENCE [LARGE SCALE GENOMIC DNA]</scope>
    <source>
        <strain evidence="3 4">ATCC BAA-252</strain>
    </source>
</reference>
<dbReference type="CDD" id="cd03801">
    <property type="entry name" value="GT4_PimA-like"/>
    <property type="match status" value="1"/>
</dbReference>
<dbReference type="AlphaFoldDB" id="A0A562T1Q8"/>
<dbReference type="RefSeq" id="WP_208995121.1">
    <property type="nucleotide sequence ID" value="NZ_SMLY01000076.1"/>
</dbReference>
<dbReference type="EMBL" id="VLLF01000005">
    <property type="protein sequence ID" value="TWI87088.1"/>
    <property type="molecule type" value="Genomic_DNA"/>
</dbReference>
<dbReference type="PANTHER" id="PTHR46401">
    <property type="entry name" value="GLYCOSYLTRANSFERASE WBBK-RELATED"/>
    <property type="match status" value="1"/>
</dbReference>
<evidence type="ECO:0000313" key="4">
    <source>
        <dbReference type="Proteomes" id="UP000320593"/>
    </source>
</evidence>
<feature type="domain" description="Glycosyl transferase family 1" evidence="2">
    <location>
        <begin position="178"/>
        <end position="327"/>
    </location>
</feature>
<comment type="caution">
    <text evidence="3">The sequence shown here is derived from an EMBL/GenBank/DDBJ whole genome shotgun (WGS) entry which is preliminary data.</text>
</comment>
<sequence length="359" mass="38265">MADPVQNRLVFAYPGDIDTPTGGYGYDRRVIAGLRQAGWQVDLLPLGDGFPFPSIETAEAAATLLNTVPLDTALVVDGLAYGVLPAAVETLSRRRSVVALVHHPLCQENGLGTKEAESFKASENEALRHAAHVIVTSSATAAQVGALFAVAKECISVVEPGTDRPDPALKRPCQVVRLLSVGTIVPRKGYDLLFSALTEHSDKAWHLDVVGDTTRDKAYYADLLRLLEETGLSDRVTFHGSVDESLLGSFYSSADVFVLASRYEGYGMAYTEALAHGLPVVGSGGGAVPDTLSVEGATYCGVEDVCLLSDALEQLINNETFRVRQASLARAASSALPTWENAAKRFGEVVSRVCLDEIA</sequence>
<dbReference type="Pfam" id="PF00534">
    <property type="entry name" value="Glycos_transf_1"/>
    <property type="match status" value="1"/>
</dbReference>
<keyword evidence="1 3" id="KW-0808">Transferase</keyword>
<protein>
    <submittedName>
        <fullName evidence="3">Glycosyl transferase family 1</fullName>
    </submittedName>
</protein>
<evidence type="ECO:0000259" key="2">
    <source>
        <dbReference type="Pfam" id="PF00534"/>
    </source>
</evidence>
<evidence type="ECO:0000313" key="3">
    <source>
        <dbReference type="EMBL" id="TWI87088.1"/>
    </source>
</evidence>
<dbReference type="SUPFAM" id="SSF53756">
    <property type="entry name" value="UDP-Glycosyltransferase/glycogen phosphorylase"/>
    <property type="match status" value="1"/>
</dbReference>
<dbReference type="InterPro" id="IPR001296">
    <property type="entry name" value="Glyco_trans_1"/>
</dbReference>
<proteinExistence type="predicted"/>
<dbReference type="PANTHER" id="PTHR46401:SF2">
    <property type="entry name" value="GLYCOSYLTRANSFERASE WBBK-RELATED"/>
    <property type="match status" value="1"/>
</dbReference>
<dbReference type="GO" id="GO:0009103">
    <property type="term" value="P:lipopolysaccharide biosynthetic process"/>
    <property type="evidence" value="ECO:0007669"/>
    <property type="project" value="TreeGrafter"/>
</dbReference>
<evidence type="ECO:0000256" key="1">
    <source>
        <dbReference type="ARBA" id="ARBA00022679"/>
    </source>
</evidence>
<dbReference type="GO" id="GO:0016757">
    <property type="term" value="F:glycosyltransferase activity"/>
    <property type="evidence" value="ECO:0007669"/>
    <property type="project" value="InterPro"/>
</dbReference>